<evidence type="ECO:0000313" key="5">
    <source>
        <dbReference type="Proteomes" id="UP001209755"/>
    </source>
</evidence>
<dbReference type="InterPro" id="IPR003782">
    <property type="entry name" value="SCO1/SenC"/>
</dbReference>
<dbReference type="InterPro" id="IPR036249">
    <property type="entry name" value="Thioredoxin-like_sf"/>
</dbReference>
<dbReference type="SUPFAM" id="SSF52833">
    <property type="entry name" value="Thioredoxin-like"/>
    <property type="match status" value="1"/>
</dbReference>
<accession>A0ABT3HHZ6</accession>
<protein>
    <submittedName>
        <fullName evidence="4">Protein SCO1/2</fullName>
    </submittedName>
</protein>
<dbReference type="Gene3D" id="3.40.30.10">
    <property type="entry name" value="Glutaredoxin"/>
    <property type="match status" value="1"/>
</dbReference>
<reference evidence="5" key="1">
    <citation type="submission" date="2023-07" db="EMBL/GenBank/DDBJ databases">
        <title>Genome sequencing of Purple Non-Sulfur Bacteria from various extreme environments.</title>
        <authorList>
            <person name="Mayer M."/>
        </authorList>
    </citation>
    <scope>NUCLEOTIDE SEQUENCE [LARGE SCALE GENOMIC DNA]</scope>
    <source>
        <strain evidence="5">DSM 17935</strain>
    </source>
</reference>
<evidence type="ECO:0000256" key="2">
    <source>
        <dbReference type="ARBA" id="ARBA00023008"/>
    </source>
</evidence>
<dbReference type="InterPro" id="IPR013766">
    <property type="entry name" value="Thioredoxin_domain"/>
</dbReference>
<proteinExistence type="inferred from homology"/>
<sequence length="208" mass="22878">MKSLGVLRIVLWVLVAGAAFGAVAVGIGWYRVEFAQNGDDLGTPVTEIGGPFTLTDTDGNKVSDSDFAGKPRAMFFGFTYCPDVCPTTMSEIDGWMDALGPDADKIAFIYVTVDPERDTPEKLKEFISAFDTRIIGLTGTPEELDPVLDEFRVYRKKIPLDDGDYTMDHTASVYLLDGQGRFVGAITYQAEKDKALAKLRKLIERSES</sequence>
<dbReference type="CDD" id="cd02968">
    <property type="entry name" value="SCO"/>
    <property type="match status" value="1"/>
</dbReference>
<name>A0ABT3HHZ6_9HYPH</name>
<comment type="similarity">
    <text evidence="1">Belongs to the SCO1/2 family.</text>
</comment>
<dbReference type="PROSITE" id="PS51352">
    <property type="entry name" value="THIOREDOXIN_2"/>
    <property type="match status" value="1"/>
</dbReference>
<dbReference type="Proteomes" id="UP001209755">
    <property type="component" value="Unassembled WGS sequence"/>
</dbReference>
<gene>
    <name evidence="4" type="ORF">M2319_004378</name>
</gene>
<feature type="domain" description="Thioredoxin" evidence="3">
    <location>
        <begin position="43"/>
        <end position="208"/>
    </location>
</feature>
<dbReference type="EMBL" id="JAOQNS010000017">
    <property type="protein sequence ID" value="MCW2310013.1"/>
    <property type="molecule type" value="Genomic_DNA"/>
</dbReference>
<dbReference type="PANTHER" id="PTHR12151">
    <property type="entry name" value="ELECTRON TRANSPORT PROTIN SCO1/SENC FAMILY MEMBER"/>
    <property type="match status" value="1"/>
</dbReference>
<dbReference type="Pfam" id="PF02630">
    <property type="entry name" value="SCO1-SenC"/>
    <property type="match status" value="1"/>
</dbReference>
<comment type="caution">
    <text evidence="4">The sequence shown here is derived from an EMBL/GenBank/DDBJ whole genome shotgun (WGS) entry which is preliminary data.</text>
</comment>
<evidence type="ECO:0000256" key="1">
    <source>
        <dbReference type="ARBA" id="ARBA00010996"/>
    </source>
</evidence>
<dbReference type="PANTHER" id="PTHR12151:SF25">
    <property type="entry name" value="LINALOOL DEHYDRATASE_ISOMERASE DOMAIN-CONTAINING PROTEIN"/>
    <property type="match status" value="1"/>
</dbReference>
<evidence type="ECO:0000313" key="4">
    <source>
        <dbReference type="EMBL" id="MCW2310013.1"/>
    </source>
</evidence>
<organism evidence="4 5">
    <name type="scientific">Rhodobium gokarnense</name>
    <dbReference type="NCBI Taxonomy" id="364296"/>
    <lineage>
        <taxon>Bacteria</taxon>
        <taxon>Pseudomonadati</taxon>
        <taxon>Pseudomonadota</taxon>
        <taxon>Alphaproteobacteria</taxon>
        <taxon>Hyphomicrobiales</taxon>
        <taxon>Rhodobiaceae</taxon>
        <taxon>Rhodobium</taxon>
    </lineage>
</organism>
<evidence type="ECO:0000259" key="3">
    <source>
        <dbReference type="PROSITE" id="PS51352"/>
    </source>
</evidence>
<dbReference type="RefSeq" id="WP_264603588.1">
    <property type="nucleotide sequence ID" value="NZ_JAOQNS010000017.1"/>
</dbReference>
<keyword evidence="5" id="KW-1185">Reference proteome</keyword>
<keyword evidence="2" id="KW-0186">Copper</keyword>